<gene>
    <name evidence="6" type="ORF">J2T09_001097</name>
</gene>
<keyword evidence="7" id="KW-1185">Reference proteome</keyword>
<comment type="subcellular location">
    <subcellularLocation>
        <location evidence="1">Cell outer membrane</location>
    </subcellularLocation>
</comment>
<dbReference type="InterPro" id="IPR011662">
    <property type="entry name" value="Secretin/TonB_short_N"/>
</dbReference>
<evidence type="ECO:0000313" key="6">
    <source>
        <dbReference type="EMBL" id="MDP9836353.1"/>
    </source>
</evidence>
<dbReference type="SUPFAM" id="SSF56935">
    <property type="entry name" value="Porins"/>
    <property type="match status" value="1"/>
</dbReference>
<evidence type="ECO:0000259" key="5">
    <source>
        <dbReference type="SMART" id="SM00965"/>
    </source>
</evidence>
<comment type="caution">
    <text evidence="6">The sequence shown here is derived from an EMBL/GenBank/DDBJ whole genome shotgun (WGS) entry which is preliminary data.</text>
</comment>
<protein>
    <recommendedName>
        <fullName evidence="5">Secretin/TonB short N-terminal domain-containing protein</fullName>
    </recommendedName>
</protein>
<dbReference type="EMBL" id="JAUSRF010000003">
    <property type="protein sequence ID" value="MDP9836353.1"/>
    <property type="molecule type" value="Genomic_DNA"/>
</dbReference>
<sequence>MAVQAGLMRGAGAYGAKVGKPLALLLASAAIILPAADVSLAQTANPVAASSGERTFAIPAQPLASAIKAFIRATGWQVGYPSALLQNKSSAGISGRMSPEAALRAMLAGSGVGLRITGPETATLTDDAAAAAIIGEDSTVLGTITVDGTVKGVYLGTDSVSDTGTTTISAGQIVARSAGNDANDVLRNLPNVQYQNDIDDDAGVSDQDVIDLKPREVSIAGARVYENNFILEGMPINTVTGTEEAYGTAKELDELTASGSSPAPERIFGLHSQSVYVPTDFLESATIIDSNASAAYGNFQGGVVSYKMQDAATDRWKGNVSSDFTTSRWTGYHIGTEDGLNPNEVATPDYLKRRHAITLTGPITDNISIMGQFSRQTASTQKDKTYQYTEKRRVEEESRNDFYRAQIKADTDLGDFTLEGVYTDYSQVWENSQWRNMQVDQVARGLNAKLQHDYAFEDFTIGGLALSKVKLNSKLTYGSSSTANDMNGNVARNYTQAIYKNKAIFFESTELSDWCRTNPAITTTYCYDGATGDKEQGQDQLTWSQELTGEVLRGKFKLGGEYSYTDAYRRRPEEAIYYGSSTTNKTAGVSGFICNTSEECSLEQYASTKAVYSAFDTHAYLNQFAAYAELEQTWDWFNLRAGARVTYDDYMRNLDIAPRVVATVTPWEDFSISVGANRYYNAQSLAFALRDRQPRTLSYKRQHNGATVDDTWTAVGQTGLFSSSASGLDTPYTDELTIGLQGIEPLLGGQWRVRFTDRSSKDQFASVKTGVNYELTNDGSGGYQSVAGEYSKELKAPPVPGLDALLFNASATWSKRKVSNNSYYEDSFEDEYIYYKGQSYTRAGFSVVTGNMDIPVRLQAGLSSSWLDETLKVDVTANYNLGYTAALYTDENVTIDGKQHEIYDDFDFKSLLTFNLAASYEVYKKDDVGLSFNLRVDNVFDQVGNANASVTRPWLLGRTLWVGAKASF</sequence>
<feature type="domain" description="Secretin/TonB short N-terminal" evidence="5">
    <location>
        <begin position="76"/>
        <end position="127"/>
    </location>
</feature>
<evidence type="ECO:0000256" key="3">
    <source>
        <dbReference type="ARBA" id="ARBA00023136"/>
    </source>
</evidence>
<dbReference type="SMART" id="SM00965">
    <property type="entry name" value="STN"/>
    <property type="match status" value="1"/>
</dbReference>
<keyword evidence="4" id="KW-0998">Cell outer membrane</keyword>
<accession>A0ABT9PPF6</accession>
<evidence type="ECO:0000256" key="2">
    <source>
        <dbReference type="ARBA" id="ARBA00022448"/>
    </source>
</evidence>
<keyword evidence="3" id="KW-0472">Membrane</keyword>
<dbReference type="Gene3D" id="3.55.50.30">
    <property type="match status" value="1"/>
</dbReference>
<keyword evidence="2" id="KW-0813">Transport</keyword>
<name>A0ABT9PPF6_9HYPH</name>
<organism evidence="6 7">
    <name type="scientific">Neorhizobium huautlense</name>
    <dbReference type="NCBI Taxonomy" id="67774"/>
    <lineage>
        <taxon>Bacteria</taxon>
        <taxon>Pseudomonadati</taxon>
        <taxon>Pseudomonadota</taxon>
        <taxon>Alphaproteobacteria</taxon>
        <taxon>Hyphomicrobiales</taxon>
        <taxon>Rhizobiaceae</taxon>
        <taxon>Rhizobium/Agrobacterium group</taxon>
        <taxon>Neorhizobium</taxon>
    </lineage>
</organism>
<evidence type="ECO:0000256" key="4">
    <source>
        <dbReference type="ARBA" id="ARBA00023237"/>
    </source>
</evidence>
<dbReference type="RefSeq" id="WP_306831966.1">
    <property type="nucleotide sequence ID" value="NZ_JAUSRF010000003.1"/>
</dbReference>
<dbReference type="Gene3D" id="2.40.170.20">
    <property type="entry name" value="TonB-dependent receptor, beta-barrel domain"/>
    <property type="match status" value="1"/>
</dbReference>
<dbReference type="Proteomes" id="UP001241472">
    <property type="component" value="Unassembled WGS sequence"/>
</dbReference>
<dbReference type="Gene3D" id="2.170.130.10">
    <property type="entry name" value="TonB-dependent receptor, plug domain"/>
    <property type="match status" value="1"/>
</dbReference>
<dbReference type="InterPro" id="IPR036942">
    <property type="entry name" value="Beta-barrel_TonB_sf"/>
</dbReference>
<evidence type="ECO:0000313" key="7">
    <source>
        <dbReference type="Proteomes" id="UP001241472"/>
    </source>
</evidence>
<dbReference type="InterPro" id="IPR037066">
    <property type="entry name" value="Plug_dom_sf"/>
</dbReference>
<reference evidence="6 7" key="1">
    <citation type="submission" date="2023-07" db="EMBL/GenBank/DDBJ databases">
        <title>Sorghum-associated microbial communities from plants grown in Nebraska, USA.</title>
        <authorList>
            <person name="Schachtman D."/>
        </authorList>
    </citation>
    <scope>NUCLEOTIDE SEQUENCE [LARGE SCALE GENOMIC DNA]</scope>
    <source>
        <strain evidence="6 7">DS1307</strain>
    </source>
</reference>
<proteinExistence type="predicted"/>
<evidence type="ECO:0000256" key="1">
    <source>
        <dbReference type="ARBA" id="ARBA00004442"/>
    </source>
</evidence>